<feature type="compositionally biased region" description="Low complexity" evidence="2">
    <location>
        <begin position="654"/>
        <end position="672"/>
    </location>
</feature>
<accession>A0A098VVS8</accession>
<protein>
    <submittedName>
        <fullName evidence="3">Uncharacterized protein</fullName>
    </submittedName>
</protein>
<dbReference type="HOGENOM" id="CLU_384986_0_0_1"/>
<dbReference type="VEuPathDB" id="MicrosporidiaDB:DI09_102p70"/>
<dbReference type="InterPro" id="IPR011990">
    <property type="entry name" value="TPR-like_helical_dom_sf"/>
</dbReference>
<evidence type="ECO:0000313" key="3">
    <source>
        <dbReference type="EMBL" id="KGG53223.1"/>
    </source>
</evidence>
<organism evidence="3 4">
    <name type="scientific">Mitosporidium daphniae</name>
    <dbReference type="NCBI Taxonomy" id="1485682"/>
    <lineage>
        <taxon>Eukaryota</taxon>
        <taxon>Fungi</taxon>
        <taxon>Fungi incertae sedis</taxon>
        <taxon>Microsporidia</taxon>
        <taxon>Mitosporidium</taxon>
    </lineage>
</organism>
<dbReference type="GeneID" id="25257895"/>
<feature type="compositionally biased region" description="Basic and acidic residues" evidence="2">
    <location>
        <begin position="640"/>
        <end position="653"/>
    </location>
</feature>
<name>A0A098VVS8_9MICR</name>
<dbReference type="Proteomes" id="UP000029725">
    <property type="component" value="Unassembled WGS sequence"/>
</dbReference>
<feature type="region of interest" description="Disordered" evidence="2">
    <location>
        <begin position="623"/>
        <end position="718"/>
    </location>
</feature>
<gene>
    <name evidence="3" type="ORF">DI09_102p70</name>
</gene>
<dbReference type="InterPro" id="IPR050872">
    <property type="entry name" value="PPR_P_subfamily"/>
</dbReference>
<feature type="compositionally biased region" description="Polar residues" evidence="2">
    <location>
        <begin position="690"/>
        <end position="700"/>
    </location>
</feature>
<keyword evidence="4" id="KW-1185">Reference proteome</keyword>
<feature type="compositionally biased region" description="Basic and acidic residues" evidence="2">
    <location>
        <begin position="673"/>
        <end position="689"/>
    </location>
</feature>
<proteinExistence type="inferred from homology"/>
<dbReference type="EMBL" id="JMKJ01000003">
    <property type="protein sequence ID" value="KGG53223.1"/>
    <property type="molecule type" value="Genomic_DNA"/>
</dbReference>
<evidence type="ECO:0000313" key="4">
    <source>
        <dbReference type="Proteomes" id="UP000029725"/>
    </source>
</evidence>
<comment type="caution">
    <text evidence="3">The sequence shown here is derived from an EMBL/GenBank/DDBJ whole genome shotgun (WGS) entry which is preliminary data.</text>
</comment>
<evidence type="ECO:0000256" key="1">
    <source>
        <dbReference type="ARBA" id="ARBA00007626"/>
    </source>
</evidence>
<comment type="similarity">
    <text evidence="1">Belongs to the PPR family. P subfamily.</text>
</comment>
<reference evidence="3 4" key="1">
    <citation type="submission" date="2014-04" db="EMBL/GenBank/DDBJ databases">
        <title>A new species of microsporidia sheds light on the evolution of extreme parasitism.</title>
        <authorList>
            <person name="Haag K.L."/>
            <person name="James T.Y."/>
            <person name="Larsson R."/>
            <person name="Schaer T.M."/>
            <person name="Refardt D."/>
            <person name="Pombert J.-F."/>
            <person name="Ebert D."/>
        </authorList>
    </citation>
    <scope>NUCLEOTIDE SEQUENCE [LARGE SCALE GENOMIC DNA]</scope>
    <source>
        <strain evidence="3 4">UGP3</strain>
        <tissue evidence="3">Spores</tissue>
    </source>
</reference>
<evidence type="ECO:0000256" key="2">
    <source>
        <dbReference type="SAM" id="MobiDB-lite"/>
    </source>
</evidence>
<dbReference type="PANTHER" id="PTHR46128:SF329">
    <property type="entry name" value="MITOCHONDRIAL GROUP I INTRON SPLICING FACTOR DMR1"/>
    <property type="match status" value="1"/>
</dbReference>
<sequence length="718" mass="82603">MNQLRGLLSFAGKSAKISGKLGNRYVFSSSAINLPFSSRAEMQPESLEFLEQPVFDDCEFSKGTFQRPELSFEGKGPSVDVNVLQFDADSPEAQGEEPHALAHSASIGIEAQREDKRLTLSQAFESFLRTQANSASADDWSDYFHKFTRLNHFQQSSKVLVEMKKAGLKPDANLYLTFLMTSLDALMVDEVAHIYLKPSEYFNRPHRTTFVECVKTIYNLYKEENSCVDAKLYYRIASMFYRFKSIRYYRLLLEFLENNRIPVPISIFNMLMSLLAEYPNSFHNVKMIYIARKTTDEVDLRSTYWLLYATIKAKEFDELKSFMADLHSKNEAKHHHYEMIIQLLLKNGFLQEAVSTYNDLKLLKGFEPTKQIYCSFLMYYGFKVKNQKELMNIFSEFTEAHPNVEGNSDVFALYFKAATSLAPQKVSEFLNVLIDKKVPLTIEIYSSVLNFLLSNSISYETRSFLSSLFNSWAKIDDTKSSYEIHPSLHGISSSLPISVNSILGHMHANQINAFNVDVLASIIRHFYSSQCWEDIIKIWALVDKTQIFSKPSSIYIVMLAAIHTKNVRLTLSLVNFICKRRILLLENFSERLLEALSNFDRISRDHPIFKILKGSILRKQSSEAQRDAYSSRSTTRRNTRRSEGSLESREFRDSGSQSTNSNQHSSSSATRSRYSDNDRSEAPFRRRFESNGTPRHQQGIKSLEDDKIFSSFSNDPLF</sequence>
<dbReference type="Gene3D" id="1.25.40.10">
    <property type="entry name" value="Tetratricopeptide repeat domain"/>
    <property type="match status" value="1"/>
</dbReference>
<dbReference type="AlphaFoldDB" id="A0A098VVS8"/>
<dbReference type="RefSeq" id="XP_013239659.1">
    <property type="nucleotide sequence ID" value="XM_013384205.1"/>
</dbReference>
<dbReference type="PANTHER" id="PTHR46128">
    <property type="entry name" value="MITOCHONDRIAL GROUP I INTRON SPLICING FACTOR CCM1"/>
    <property type="match status" value="1"/>
</dbReference>